<dbReference type="Pfam" id="PF01195">
    <property type="entry name" value="Pept_tRNA_hydro"/>
    <property type="match status" value="1"/>
</dbReference>
<dbReference type="InterPro" id="IPR036416">
    <property type="entry name" value="Pept_tRNA_hydro_sf"/>
</dbReference>
<dbReference type="GO" id="GO:0006515">
    <property type="term" value="P:protein quality control for misfolded or incompletely synthesized proteins"/>
    <property type="evidence" value="ECO:0007669"/>
    <property type="project" value="UniProtKB-UniRule"/>
</dbReference>
<feature type="binding site" evidence="7">
    <location>
        <position position="66"/>
    </location>
    <ligand>
        <name>tRNA</name>
        <dbReference type="ChEBI" id="CHEBI:17843"/>
    </ligand>
</feature>
<dbReference type="STRING" id="1581420.AAW00_03465"/>
<feature type="site" description="Stabilizes the basic form of H active site to accept a proton" evidence="7">
    <location>
        <position position="91"/>
    </location>
</feature>
<dbReference type="GO" id="GO:0072344">
    <property type="term" value="P:rescue of stalled ribosome"/>
    <property type="evidence" value="ECO:0007669"/>
    <property type="project" value="UniProtKB-UniRule"/>
</dbReference>
<dbReference type="HAMAP" id="MF_00083">
    <property type="entry name" value="Pept_tRNA_hydro_bact"/>
    <property type="match status" value="1"/>
</dbReference>
<dbReference type="InterPro" id="IPR018171">
    <property type="entry name" value="Pept_tRNA_hydro_CS"/>
</dbReference>
<comment type="similarity">
    <text evidence="5 7">Belongs to the PTH family.</text>
</comment>
<proteinExistence type="inferred from homology"/>
<evidence type="ECO:0000256" key="1">
    <source>
        <dbReference type="ARBA" id="ARBA00013260"/>
    </source>
</evidence>
<name>A0A0G9MXI1_9SPHN</name>
<dbReference type="EMBL" id="LBHB01000001">
    <property type="protein sequence ID" value="KLE35497.1"/>
    <property type="molecule type" value="Genomic_DNA"/>
</dbReference>
<comment type="subunit">
    <text evidence="7">Monomer.</text>
</comment>
<evidence type="ECO:0000313" key="8">
    <source>
        <dbReference type="EMBL" id="KLE35497.1"/>
    </source>
</evidence>
<sequence length="190" mass="20784">MQLWVGLGNPGPKHAMQRHNVGFMASDVLAEMHGFGPVQKKFQGWLQEGRIGGAKVLLLKPATYMNESGRSVGEALRFYKLGTDALTVFHDELDLAPFKIKVKIGGGHAGHNGLRSIDRHLGPDFRRVRLGIGHPGHKDRVHGYVLGNYAKDEMDDLTDMLAAVGAEADWLAKGDDARFMSDVAVRMQAG</sequence>
<evidence type="ECO:0000256" key="4">
    <source>
        <dbReference type="ARBA" id="ARBA00022884"/>
    </source>
</evidence>
<feature type="active site" description="Proton acceptor" evidence="7">
    <location>
        <position position="19"/>
    </location>
</feature>
<feature type="binding site" evidence="7">
    <location>
        <position position="14"/>
    </location>
    <ligand>
        <name>tRNA</name>
        <dbReference type="ChEBI" id="CHEBI:17843"/>
    </ligand>
</feature>
<reference evidence="8 9" key="1">
    <citation type="submission" date="2015-04" db="EMBL/GenBank/DDBJ databases">
        <title>The draft genome sequence of Erythrobacter luteus KA37.</title>
        <authorList>
            <person name="Zhuang L."/>
            <person name="Liu Y."/>
            <person name="Shao Z."/>
        </authorList>
    </citation>
    <scope>NUCLEOTIDE SEQUENCE [LARGE SCALE GENOMIC DNA]</scope>
    <source>
        <strain evidence="8 9">KA37</strain>
    </source>
</reference>
<comment type="function">
    <text evidence="7">Catalyzes the release of premature peptidyl moieties from peptidyl-tRNA molecules trapped in stalled 50S ribosomal subunits, and thus maintains levels of free tRNAs and 50S ribosomes.</text>
</comment>
<dbReference type="CDD" id="cd00462">
    <property type="entry name" value="PTH"/>
    <property type="match status" value="1"/>
</dbReference>
<comment type="subcellular location">
    <subcellularLocation>
        <location evidence="7">Cytoplasm</location>
    </subcellularLocation>
</comment>
<evidence type="ECO:0000256" key="5">
    <source>
        <dbReference type="ARBA" id="ARBA00038063"/>
    </source>
</evidence>
<dbReference type="FunFam" id="3.40.50.1470:FF:000001">
    <property type="entry name" value="Peptidyl-tRNA hydrolase"/>
    <property type="match status" value="1"/>
</dbReference>
<keyword evidence="9" id="KW-1185">Reference proteome</keyword>
<organism evidence="8 9">
    <name type="scientific">Aurantiacibacter luteus</name>
    <dbReference type="NCBI Taxonomy" id="1581420"/>
    <lineage>
        <taxon>Bacteria</taxon>
        <taxon>Pseudomonadati</taxon>
        <taxon>Pseudomonadota</taxon>
        <taxon>Alphaproteobacteria</taxon>
        <taxon>Sphingomonadales</taxon>
        <taxon>Erythrobacteraceae</taxon>
        <taxon>Aurantiacibacter</taxon>
    </lineage>
</organism>
<dbReference type="Proteomes" id="UP000053464">
    <property type="component" value="Unassembled WGS sequence"/>
</dbReference>
<dbReference type="PANTHER" id="PTHR17224:SF1">
    <property type="entry name" value="PEPTIDYL-TRNA HYDROLASE"/>
    <property type="match status" value="1"/>
</dbReference>
<comment type="caution">
    <text evidence="8">The sequence shown here is derived from an EMBL/GenBank/DDBJ whole genome shotgun (WGS) entry which is preliminary data.</text>
</comment>
<dbReference type="PROSITE" id="PS01196">
    <property type="entry name" value="PEPT_TRNA_HYDROL_2"/>
    <property type="match status" value="1"/>
</dbReference>
<dbReference type="EC" id="3.1.1.29" evidence="1 7"/>
<evidence type="ECO:0000313" key="9">
    <source>
        <dbReference type="Proteomes" id="UP000053464"/>
    </source>
</evidence>
<gene>
    <name evidence="7" type="primary">pth</name>
    <name evidence="8" type="ORF">AAW00_03465</name>
</gene>
<feature type="binding site" evidence="7">
    <location>
        <position position="64"/>
    </location>
    <ligand>
        <name>tRNA</name>
        <dbReference type="ChEBI" id="CHEBI:17843"/>
    </ligand>
</feature>
<dbReference type="InterPro" id="IPR001328">
    <property type="entry name" value="Pept_tRNA_hydro"/>
</dbReference>
<protein>
    <recommendedName>
        <fullName evidence="6 7">Peptidyl-tRNA hydrolase</fullName>
        <shortName evidence="7">Pth</shortName>
        <ecNumber evidence="1 7">3.1.1.29</ecNumber>
    </recommendedName>
</protein>
<keyword evidence="3 7" id="KW-0378">Hydrolase</keyword>
<keyword evidence="4 7" id="KW-0694">RNA-binding</keyword>
<comment type="catalytic activity">
    <reaction evidence="7">
        <text>an N-acyl-L-alpha-aminoacyl-tRNA + H2O = an N-acyl-L-amino acid + a tRNA + H(+)</text>
        <dbReference type="Rhea" id="RHEA:54448"/>
        <dbReference type="Rhea" id="RHEA-COMP:10123"/>
        <dbReference type="Rhea" id="RHEA-COMP:13883"/>
        <dbReference type="ChEBI" id="CHEBI:15377"/>
        <dbReference type="ChEBI" id="CHEBI:15378"/>
        <dbReference type="ChEBI" id="CHEBI:59874"/>
        <dbReference type="ChEBI" id="CHEBI:78442"/>
        <dbReference type="ChEBI" id="CHEBI:138191"/>
        <dbReference type="EC" id="3.1.1.29"/>
    </reaction>
</comment>
<evidence type="ECO:0000256" key="2">
    <source>
        <dbReference type="ARBA" id="ARBA00022555"/>
    </source>
</evidence>
<dbReference type="Gene3D" id="3.40.50.1470">
    <property type="entry name" value="Peptidyl-tRNA hydrolase"/>
    <property type="match status" value="1"/>
</dbReference>
<dbReference type="GO" id="GO:0000049">
    <property type="term" value="F:tRNA binding"/>
    <property type="evidence" value="ECO:0007669"/>
    <property type="project" value="UniProtKB-UniRule"/>
</dbReference>
<accession>A0A0G9MXI1</accession>
<dbReference type="SUPFAM" id="SSF53178">
    <property type="entry name" value="Peptidyl-tRNA hydrolase-like"/>
    <property type="match status" value="1"/>
</dbReference>
<feature type="site" description="Discriminates between blocked and unblocked aminoacyl-tRNA" evidence="7">
    <location>
        <position position="9"/>
    </location>
</feature>
<dbReference type="OrthoDB" id="9800507at2"/>
<dbReference type="PANTHER" id="PTHR17224">
    <property type="entry name" value="PEPTIDYL-TRNA HYDROLASE"/>
    <property type="match status" value="1"/>
</dbReference>
<keyword evidence="2 7" id="KW-0820">tRNA-binding</keyword>
<dbReference type="NCBIfam" id="TIGR00447">
    <property type="entry name" value="pth"/>
    <property type="match status" value="1"/>
</dbReference>
<dbReference type="GO" id="GO:0005737">
    <property type="term" value="C:cytoplasm"/>
    <property type="evidence" value="ECO:0007669"/>
    <property type="project" value="UniProtKB-SubCell"/>
</dbReference>
<evidence type="ECO:0000256" key="7">
    <source>
        <dbReference type="HAMAP-Rule" id="MF_00083"/>
    </source>
</evidence>
<evidence type="ECO:0000256" key="6">
    <source>
        <dbReference type="ARBA" id="ARBA00050038"/>
    </source>
</evidence>
<feature type="binding site" evidence="7">
    <location>
        <position position="112"/>
    </location>
    <ligand>
        <name>tRNA</name>
        <dbReference type="ChEBI" id="CHEBI:17843"/>
    </ligand>
</feature>
<dbReference type="AlphaFoldDB" id="A0A0G9MXI1"/>
<dbReference type="RefSeq" id="WP_047002899.1">
    <property type="nucleotide sequence ID" value="NZ_LBHB01000001.1"/>
</dbReference>
<dbReference type="GO" id="GO:0004045">
    <property type="term" value="F:peptidyl-tRNA hydrolase activity"/>
    <property type="evidence" value="ECO:0007669"/>
    <property type="project" value="UniProtKB-UniRule"/>
</dbReference>
<comment type="function">
    <text evidence="7">Hydrolyzes ribosome-free peptidyl-tRNAs (with 1 or more amino acids incorporated), which drop off the ribosome during protein synthesis, or as a result of ribosome stalling.</text>
</comment>
<keyword evidence="7" id="KW-0963">Cytoplasm</keyword>
<evidence type="ECO:0000256" key="3">
    <source>
        <dbReference type="ARBA" id="ARBA00022801"/>
    </source>
</evidence>
<dbReference type="PATRIC" id="fig|1581420.6.peg.702"/>